<dbReference type="Proteomes" id="UP000178647">
    <property type="component" value="Unassembled WGS sequence"/>
</dbReference>
<organism evidence="15 16">
    <name type="scientific">Candidatus Nealsonbacteria bacterium RIFCSPLOWO2_01_FULL_43_32</name>
    <dbReference type="NCBI Taxonomy" id="1801672"/>
    <lineage>
        <taxon>Bacteria</taxon>
        <taxon>Candidatus Nealsoniibacteriota</taxon>
    </lineage>
</organism>
<dbReference type="GO" id="GO:0033320">
    <property type="term" value="P:UDP-D-xylose biosynthetic process"/>
    <property type="evidence" value="ECO:0007669"/>
    <property type="project" value="UniProtKB-UniPathway"/>
</dbReference>
<evidence type="ECO:0000256" key="8">
    <source>
        <dbReference type="ARBA" id="ARBA00022968"/>
    </source>
</evidence>
<evidence type="ECO:0000256" key="3">
    <source>
        <dbReference type="ARBA" id="ARBA00005100"/>
    </source>
</evidence>
<dbReference type="Gene3D" id="3.40.50.720">
    <property type="entry name" value="NAD(P)-binding Rossmann-like Domain"/>
    <property type="match status" value="1"/>
</dbReference>
<comment type="similarity">
    <text evidence="4">Belongs to the NAD(P)-dependent epimerase/dehydratase family. UDP-glucuronic acid decarboxylase subfamily.</text>
</comment>
<evidence type="ECO:0000256" key="13">
    <source>
        <dbReference type="ARBA" id="ARBA00023239"/>
    </source>
</evidence>
<proteinExistence type="inferred from homology"/>
<protein>
    <recommendedName>
        <fullName evidence="5">UDP-glucuronate decarboxylase</fullName>
        <ecNumber evidence="5">4.1.1.35</ecNumber>
    </recommendedName>
</protein>
<reference evidence="15 16" key="1">
    <citation type="journal article" date="2016" name="Nat. Commun.">
        <title>Thousands of microbial genomes shed light on interconnected biogeochemical processes in an aquifer system.</title>
        <authorList>
            <person name="Anantharaman K."/>
            <person name="Brown C.T."/>
            <person name="Hug L.A."/>
            <person name="Sharon I."/>
            <person name="Castelle C.J."/>
            <person name="Probst A.J."/>
            <person name="Thomas B.C."/>
            <person name="Singh A."/>
            <person name="Wilkins M.J."/>
            <person name="Karaoz U."/>
            <person name="Brodie E.L."/>
            <person name="Williams K.H."/>
            <person name="Hubbard S.S."/>
            <person name="Banfield J.F."/>
        </authorList>
    </citation>
    <scope>NUCLEOTIDE SEQUENCE [LARGE SCALE GENOMIC DNA]</scope>
</reference>
<feature type="domain" description="NAD(P)-binding" evidence="14">
    <location>
        <begin position="10"/>
        <end position="311"/>
    </location>
</feature>
<accession>A0A1G2EEG0</accession>
<keyword evidence="13" id="KW-0456">Lyase</keyword>
<evidence type="ECO:0000256" key="11">
    <source>
        <dbReference type="ARBA" id="ARBA00023034"/>
    </source>
</evidence>
<evidence type="ECO:0000256" key="1">
    <source>
        <dbReference type="ARBA" id="ARBA00001911"/>
    </source>
</evidence>
<comment type="pathway">
    <text evidence="3">Nucleotide-sugar biosynthesis; UDP-alpha-D-xylose biosynthesis; UDP-alpha-D-xylose from UDP-alpha-D-glucuronate: step 1/1.</text>
</comment>
<evidence type="ECO:0000256" key="4">
    <source>
        <dbReference type="ARBA" id="ARBA00007505"/>
    </source>
</evidence>
<gene>
    <name evidence="15" type="ORF">A2896_00415</name>
</gene>
<dbReference type="GO" id="GO:0048040">
    <property type="term" value="F:UDP-glucuronate decarboxylase activity"/>
    <property type="evidence" value="ECO:0007669"/>
    <property type="project" value="UniProtKB-EC"/>
</dbReference>
<keyword evidence="6" id="KW-0812">Transmembrane</keyword>
<dbReference type="EMBL" id="MHMH01000016">
    <property type="protein sequence ID" value="OGZ24194.1"/>
    <property type="molecule type" value="Genomic_DNA"/>
</dbReference>
<dbReference type="PANTHER" id="PTHR43078:SF6">
    <property type="entry name" value="UDP-GLUCURONIC ACID DECARBOXYLASE 1"/>
    <property type="match status" value="1"/>
</dbReference>
<evidence type="ECO:0000313" key="15">
    <source>
        <dbReference type="EMBL" id="OGZ24194.1"/>
    </source>
</evidence>
<comment type="cofactor">
    <cofactor evidence="1">
        <name>NAD(+)</name>
        <dbReference type="ChEBI" id="CHEBI:57540"/>
    </cofactor>
</comment>
<dbReference type="GO" id="GO:0042732">
    <property type="term" value="P:D-xylose metabolic process"/>
    <property type="evidence" value="ECO:0007669"/>
    <property type="project" value="InterPro"/>
</dbReference>
<dbReference type="UniPathway" id="UPA00796">
    <property type="reaction ID" value="UER00771"/>
</dbReference>
<evidence type="ECO:0000256" key="2">
    <source>
        <dbReference type="ARBA" id="ARBA00004447"/>
    </source>
</evidence>
<keyword evidence="7" id="KW-0210">Decarboxylase</keyword>
<evidence type="ECO:0000256" key="6">
    <source>
        <dbReference type="ARBA" id="ARBA00022692"/>
    </source>
</evidence>
<dbReference type="InterPro" id="IPR016040">
    <property type="entry name" value="NAD(P)-bd_dom"/>
</dbReference>
<evidence type="ECO:0000256" key="5">
    <source>
        <dbReference type="ARBA" id="ARBA00012290"/>
    </source>
</evidence>
<evidence type="ECO:0000256" key="9">
    <source>
        <dbReference type="ARBA" id="ARBA00022989"/>
    </source>
</evidence>
<sequence>MPETKKRIVLVTGGAGFIGSHLAEKLLEKGEEVFVIDDLSTGSLENIKHLQDNQNFHFTKGSVLDEKLVSETISKIDEIYHLAAAVGVKTVMEKPLDSLLNNLLGAEIIFKIAVRQRTPVLLASTSEVYGKNGNIPFQEDSDRIYGSAYHARWGYGMSKGVDEFLALAYFKEKNLPVIIARLFNVVGPRQSGSYGMVVPRFIKQALNNEPVEVYGDGEQTRAFGYVGSVVNALIELVGNQEKSYGQIFNVGSDEKISIKDLAQKIIDLTKSRSKIKFIPYTQVYGENFEDMRDRQPDLSKIKKAINYQPIPLIESLQKTIEYFRSH</sequence>
<keyword evidence="9" id="KW-1133">Transmembrane helix</keyword>
<evidence type="ECO:0000256" key="12">
    <source>
        <dbReference type="ARBA" id="ARBA00023136"/>
    </source>
</evidence>
<name>A0A1G2EEG0_9BACT</name>
<dbReference type="PANTHER" id="PTHR43078">
    <property type="entry name" value="UDP-GLUCURONIC ACID DECARBOXYLASE-RELATED"/>
    <property type="match status" value="1"/>
</dbReference>
<evidence type="ECO:0000259" key="14">
    <source>
        <dbReference type="Pfam" id="PF16363"/>
    </source>
</evidence>
<dbReference type="InterPro" id="IPR036291">
    <property type="entry name" value="NAD(P)-bd_dom_sf"/>
</dbReference>
<keyword evidence="11" id="KW-0333">Golgi apparatus</keyword>
<dbReference type="GO" id="GO:0005737">
    <property type="term" value="C:cytoplasm"/>
    <property type="evidence" value="ECO:0007669"/>
    <property type="project" value="TreeGrafter"/>
</dbReference>
<keyword evidence="8" id="KW-0735">Signal-anchor</keyword>
<dbReference type="Pfam" id="PF16363">
    <property type="entry name" value="GDP_Man_Dehyd"/>
    <property type="match status" value="1"/>
</dbReference>
<evidence type="ECO:0000313" key="16">
    <source>
        <dbReference type="Proteomes" id="UP000178647"/>
    </source>
</evidence>
<keyword evidence="10" id="KW-0520">NAD</keyword>
<dbReference type="SUPFAM" id="SSF51735">
    <property type="entry name" value="NAD(P)-binding Rossmann-fold domains"/>
    <property type="match status" value="1"/>
</dbReference>
<evidence type="ECO:0000256" key="10">
    <source>
        <dbReference type="ARBA" id="ARBA00023027"/>
    </source>
</evidence>
<dbReference type="EC" id="4.1.1.35" evidence="5"/>
<comment type="caution">
    <text evidence="15">The sequence shown here is derived from an EMBL/GenBank/DDBJ whole genome shotgun (WGS) entry which is preliminary data.</text>
</comment>
<dbReference type="AlphaFoldDB" id="A0A1G2EEG0"/>
<dbReference type="GO" id="GO:0070403">
    <property type="term" value="F:NAD+ binding"/>
    <property type="evidence" value="ECO:0007669"/>
    <property type="project" value="InterPro"/>
</dbReference>
<comment type="subcellular location">
    <subcellularLocation>
        <location evidence="2">Golgi apparatus</location>
        <location evidence="2">Golgi stack membrane</location>
        <topology evidence="2">Single-pass type II membrane protein</topology>
    </subcellularLocation>
</comment>
<dbReference type="STRING" id="1801672.A2896_00415"/>
<evidence type="ECO:0000256" key="7">
    <source>
        <dbReference type="ARBA" id="ARBA00022793"/>
    </source>
</evidence>
<keyword evidence="12" id="KW-0472">Membrane</keyword>
<dbReference type="InterPro" id="IPR044516">
    <property type="entry name" value="UXS-like"/>
</dbReference>